<sequence>MGYRVINGKLHFAPDLGAVCNKKNNVKNHISDSTRQVSFKDTLSSEIDKNSSFTISNHAAERLKSRNINLNESDMKNINSAINKAEGKGCRESALVYKNAVLITSIKNRTVITAMDKNEENQNVFTNIDSLVIV</sequence>
<gene>
    <name evidence="1" type="ORF">WY13_03554</name>
</gene>
<comment type="caution">
    <text evidence="1">The sequence shown here is derived from an EMBL/GenBank/DDBJ whole genome shotgun (WGS) entry which is preliminary data.</text>
</comment>
<dbReference type="InterPro" id="IPR013367">
    <property type="entry name" value="Flagellar_put"/>
</dbReference>
<dbReference type="NCBIfam" id="TIGR02530">
    <property type="entry name" value="flg_new"/>
    <property type="match status" value="1"/>
</dbReference>
<proteinExistence type="predicted"/>
<reference evidence="1 2" key="1">
    <citation type="journal article" date="2015" name="Biotechnol. Bioeng.">
        <title>Genome sequence and phenotypic characterization of Caulobacter segnis.</title>
        <authorList>
            <person name="Patel S."/>
            <person name="Fletcher B."/>
            <person name="Scott D.C."/>
            <person name="Ely B."/>
        </authorList>
    </citation>
    <scope>NUCLEOTIDE SEQUENCE [LARGE SCALE GENOMIC DNA]</scope>
    <source>
        <strain evidence="1 2">ERI-2</strain>
    </source>
</reference>
<dbReference type="PATRIC" id="fig|1538.10.peg.3631"/>
<dbReference type="Proteomes" id="UP000077407">
    <property type="component" value="Unassembled WGS sequence"/>
</dbReference>
<evidence type="ECO:0008006" key="3">
    <source>
        <dbReference type="Google" id="ProtNLM"/>
    </source>
</evidence>
<evidence type="ECO:0000313" key="2">
    <source>
        <dbReference type="Proteomes" id="UP000077407"/>
    </source>
</evidence>
<dbReference type="EMBL" id="LITT01000062">
    <property type="protein sequence ID" value="OAA83226.1"/>
    <property type="molecule type" value="Genomic_DNA"/>
</dbReference>
<evidence type="ECO:0000313" key="1">
    <source>
        <dbReference type="EMBL" id="OAA83226.1"/>
    </source>
</evidence>
<dbReference type="OrthoDB" id="165650at2"/>
<protein>
    <recommendedName>
        <fullName evidence="3">Flagellar operon protein</fullName>
    </recommendedName>
</protein>
<accession>A0A162KS73</accession>
<dbReference type="Pfam" id="PF12611">
    <property type="entry name" value="Flagellar_put"/>
    <property type="match status" value="1"/>
</dbReference>
<dbReference type="AlphaFoldDB" id="A0A162KS73"/>
<organism evidence="1 2">
    <name type="scientific">Clostridium ljungdahlii</name>
    <dbReference type="NCBI Taxonomy" id="1538"/>
    <lineage>
        <taxon>Bacteria</taxon>
        <taxon>Bacillati</taxon>
        <taxon>Bacillota</taxon>
        <taxon>Clostridia</taxon>
        <taxon>Eubacteriales</taxon>
        <taxon>Clostridiaceae</taxon>
        <taxon>Clostridium</taxon>
    </lineage>
</organism>
<dbReference type="RefSeq" id="WP_063556824.1">
    <property type="nucleotide sequence ID" value="NZ_LITT01000062.1"/>
</dbReference>
<name>A0A162KS73_9CLOT</name>